<keyword evidence="4" id="KW-1185">Reference proteome</keyword>
<evidence type="ECO:0000313" key="4">
    <source>
        <dbReference type="Proteomes" id="UP000027222"/>
    </source>
</evidence>
<feature type="compositionally biased region" description="Low complexity" evidence="1">
    <location>
        <begin position="389"/>
        <end position="398"/>
    </location>
</feature>
<protein>
    <submittedName>
        <fullName evidence="3">Uncharacterized protein</fullName>
    </submittedName>
</protein>
<dbReference type="OrthoDB" id="3194625at2759"/>
<dbReference type="AlphaFoldDB" id="A0A067T4I4"/>
<keyword evidence="2" id="KW-0472">Membrane</keyword>
<feature type="compositionally biased region" description="Polar residues" evidence="1">
    <location>
        <begin position="279"/>
        <end position="291"/>
    </location>
</feature>
<evidence type="ECO:0000256" key="1">
    <source>
        <dbReference type="SAM" id="MobiDB-lite"/>
    </source>
</evidence>
<dbReference type="HOGENOM" id="CLU_595896_0_0_1"/>
<feature type="compositionally biased region" description="Low complexity" evidence="1">
    <location>
        <begin position="9"/>
        <end position="65"/>
    </location>
</feature>
<organism evidence="3 4">
    <name type="scientific">Galerina marginata (strain CBS 339.88)</name>
    <dbReference type="NCBI Taxonomy" id="685588"/>
    <lineage>
        <taxon>Eukaryota</taxon>
        <taxon>Fungi</taxon>
        <taxon>Dikarya</taxon>
        <taxon>Basidiomycota</taxon>
        <taxon>Agaricomycotina</taxon>
        <taxon>Agaricomycetes</taxon>
        <taxon>Agaricomycetidae</taxon>
        <taxon>Agaricales</taxon>
        <taxon>Agaricineae</taxon>
        <taxon>Strophariaceae</taxon>
        <taxon>Galerina</taxon>
    </lineage>
</organism>
<feature type="transmembrane region" description="Helical" evidence="2">
    <location>
        <begin position="143"/>
        <end position="166"/>
    </location>
</feature>
<proteinExistence type="predicted"/>
<dbReference type="Proteomes" id="UP000027222">
    <property type="component" value="Unassembled WGS sequence"/>
</dbReference>
<feature type="compositionally biased region" description="Polar residues" evidence="1">
    <location>
        <begin position="318"/>
        <end position="346"/>
    </location>
</feature>
<dbReference type="STRING" id="685588.A0A067T4I4"/>
<feature type="compositionally biased region" description="Polar residues" evidence="1">
    <location>
        <begin position="66"/>
        <end position="82"/>
    </location>
</feature>
<evidence type="ECO:0000313" key="3">
    <source>
        <dbReference type="EMBL" id="KDR78021.1"/>
    </source>
</evidence>
<dbReference type="EMBL" id="KL142375">
    <property type="protein sequence ID" value="KDR78021.1"/>
    <property type="molecule type" value="Genomic_DNA"/>
</dbReference>
<keyword evidence="2" id="KW-1133">Transmembrane helix</keyword>
<keyword evidence="2" id="KW-0812">Transmembrane</keyword>
<evidence type="ECO:0000256" key="2">
    <source>
        <dbReference type="SAM" id="Phobius"/>
    </source>
</evidence>
<feature type="compositionally biased region" description="Polar residues" evidence="1">
    <location>
        <begin position="372"/>
        <end position="384"/>
    </location>
</feature>
<sequence>MQRLARQAVVVPTDPLSSSSSTTSESSTSSSTSASSSDSSSASSSSTSLPSSVSSTIPPTSVDTTASTQPSDTSLGHSSSANDTFFRTSSPADFITSRPSPSASENITIIVTTIGSQATTFTSHLPTSLVGSQPGTPTSARTAIIAGATSAFLVLLCLTLGAIFAYRKHKLRHTLSTFGKKKEGKGLLDGEDFDDEDVVPMRSYTDHPRVMSPAPSLLKSRTSETGSIFREEVWPPPGFIDPIAKHSSQVDLSRIVDDVMGPFASTSNSRQASDHDRQGSGSTSHQGLPSTSHDRDVTDASTFSHSRFSTMSSHSTTPLISQPSQPTNSIPMTNPTTNYTDPFQSPTTPPSAFYPYQSALPPGALPPVIPGSASNTHPSSSRQAPLSGPSPASSQAKSQPKRSSPLARALTGDAKIWLGRNLHR</sequence>
<name>A0A067T4I4_GALM3</name>
<reference evidence="4" key="1">
    <citation type="journal article" date="2014" name="Proc. Natl. Acad. Sci. U.S.A.">
        <title>Extensive sampling of basidiomycete genomes demonstrates inadequacy of the white-rot/brown-rot paradigm for wood decay fungi.</title>
        <authorList>
            <person name="Riley R."/>
            <person name="Salamov A.A."/>
            <person name="Brown D.W."/>
            <person name="Nagy L.G."/>
            <person name="Floudas D."/>
            <person name="Held B.W."/>
            <person name="Levasseur A."/>
            <person name="Lombard V."/>
            <person name="Morin E."/>
            <person name="Otillar R."/>
            <person name="Lindquist E.A."/>
            <person name="Sun H."/>
            <person name="LaButti K.M."/>
            <person name="Schmutz J."/>
            <person name="Jabbour D."/>
            <person name="Luo H."/>
            <person name="Baker S.E."/>
            <person name="Pisabarro A.G."/>
            <person name="Walton J.D."/>
            <person name="Blanchette R.A."/>
            <person name="Henrissat B."/>
            <person name="Martin F."/>
            <person name="Cullen D."/>
            <person name="Hibbett D.S."/>
            <person name="Grigoriev I.V."/>
        </authorList>
    </citation>
    <scope>NUCLEOTIDE SEQUENCE [LARGE SCALE GENOMIC DNA]</scope>
    <source>
        <strain evidence="4">CBS 339.88</strain>
    </source>
</reference>
<feature type="region of interest" description="Disordered" evidence="1">
    <location>
        <begin position="262"/>
        <end position="424"/>
    </location>
</feature>
<feature type="compositionally biased region" description="Low complexity" evidence="1">
    <location>
        <begin position="301"/>
        <end position="317"/>
    </location>
</feature>
<feature type="region of interest" description="Disordered" evidence="1">
    <location>
        <begin position="1"/>
        <end position="82"/>
    </location>
</feature>
<gene>
    <name evidence="3" type="ORF">GALMADRAFT_138179</name>
</gene>
<accession>A0A067T4I4</accession>